<protein>
    <submittedName>
        <fullName evidence="1">Uncharacterized protein</fullName>
    </submittedName>
</protein>
<accession>A0A2P2NVE2</accession>
<reference evidence="1" key="1">
    <citation type="submission" date="2018-02" db="EMBL/GenBank/DDBJ databases">
        <title>Rhizophora mucronata_Transcriptome.</title>
        <authorList>
            <person name="Meera S.P."/>
            <person name="Sreeshan A."/>
            <person name="Augustine A."/>
        </authorList>
    </citation>
    <scope>NUCLEOTIDE SEQUENCE</scope>
    <source>
        <tissue evidence="1">Leaf</tissue>
    </source>
</reference>
<dbReference type="EMBL" id="GGEC01065837">
    <property type="protein sequence ID" value="MBX46321.1"/>
    <property type="molecule type" value="Transcribed_RNA"/>
</dbReference>
<dbReference type="AlphaFoldDB" id="A0A2P2NVE2"/>
<organism evidence="1">
    <name type="scientific">Rhizophora mucronata</name>
    <name type="common">Asiatic mangrove</name>
    <dbReference type="NCBI Taxonomy" id="61149"/>
    <lineage>
        <taxon>Eukaryota</taxon>
        <taxon>Viridiplantae</taxon>
        <taxon>Streptophyta</taxon>
        <taxon>Embryophyta</taxon>
        <taxon>Tracheophyta</taxon>
        <taxon>Spermatophyta</taxon>
        <taxon>Magnoliopsida</taxon>
        <taxon>eudicotyledons</taxon>
        <taxon>Gunneridae</taxon>
        <taxon>Pentapetalae</taxon>
        <taxon>rosids</taxon>
        <taxon>fabids</taxon>
        <taxon>Malpighiales</taxon>
        <taxon>Rhizophoraceae</taxon>
        <taxon>Rhizophora</taxon>
    </lineage>
</organism>
<evidence type="ECO:0000313" key="1">
    <source>
        <dbReference type="EMBL" id="MBX46321.1"/>
    </source>
</evidence>
<sequence>MSSPLATRIRAIMTNRKFLLLRKDWSCIKWQLLNHKKQKLQQN</sequence>
<proteinExistence type="predicted"/>
<name>A0A2P2NVE2_RHIMU</name>